<dbReference type="CDD" id="cd00067">
    <property type="entry name" value="GAL4"/>
    <property type="match status" value="1"/>
</dbReference>
<dbReference type="PROSITE" id="PS00463">
    <property type="entry name" value="ZN2_CY6_FUNGAL_1"/>
    <property type="match status" value="1"/>
</dbReference>
<dbReference type="SMART" id="SM00066">
    <property type="entry name" value="GAL4"/>
    <property type="match status" value="1"/>
</dbReference>
<comment type="subcellular location">
    <subcellularLocation>
        <location evidence="1">Nucleus</location>
    </subcellularLocation>
</comment>
<reference evidence="7" key="1">
    <citation type="submission" date="2023-06" db="EMBL/GenBank/DDBJ databases">
        <title>Genome-scale phylogeny and comparative genomics of the fungal order Sordariales.</title>
        <authorList>
            <consortium name="Lawrence Berkeley National Laboratory"/>
            <person name="Hensen N."/>
            <person name="Bonometti L."/>
            <person name="Westerberg I."/>
            <person name="Brannstrom I.O."/>
            <person name="Guillou S."/>
            <person name="Cros-Aarteil S."/>
            <person name="Calhoun S."/>
            <person name="Haridas S."/>
            <person name="Kuo A."/>
            <person name="Mondo S."/>
            <person name="Pangilinan J."/>
            <person name="Riley R."/>
            <person name="Labutti K."/>
            <person name="Andreopoulos B."/>
            <person name="Lipzen A."/>
            <person name="Chen C."/>
            <person name="Yanf M."/>
            <person name="Daum C."/>
            <person name="Ng V."/>
            <person name="Clum A."/>
            <person name="Steindorff A."/>
            <person name="Ohm R."/>
            <person name="Martin F."/>
            <person name="Silar P."/>
            <person name="Natvig D."/>
            <person name="Lalanne C."/>
            <person name="Gautier V."/>
            <person name="Ament-Velasquez S.L."/>
            <person name="Kruys A."/>
            <person name="Hutchinson M.I."/>
            <person name="Powell A.J."/>
            <person name="Barry K."/>
            <person name="Miller A.N."/>
            <person name="Grigoriev I.V."/>
            <person name="Debuchy R."/>
            <person name="Gladieux P."/>
            <person name="Thoren M.H."/>
            <person name="Johannesson H."/>
        </authorList>
    </citation>
    <scope>NUCLEOTIDE SEQUENCE</scope>
    <source>
        <strain evidence="7">CBS 540.89</strain>
    </source>
</reference>
<feature type="region of interest" description="Disordered" evidence="5">
    <location>
        <begin position="226"/>
        <end position="300"/>
    </location>
</feature>
<proteinExistence type="predicted"/>
<feature type="domain" description="Zn(2)-C6 fungal-type" evidence="6">
    <location>
        <begin position="142"/>
        <end position="172"/>
    </location>
</feature>
<evidence type="ECO:0000313" key="7">
    <source>
        <dbReference type="EMBL" id="KAK0701112.1"/>
    </source>
</evidence>
<keyword evidence="2" id="KW-0479">Metal-binding</keyword>
<dbReference type="PANTHER" id="PTHR46910">
    <property type="entry name" value="TRANSCRIPTION FACTOR PDR1"/>
    <property type="match status" value="1"/>
</dbReference>
<evidence type="ECO:0000256" key="2">
    <source>
        <dbReference type="ARBA" id="ARBA00022723"/>
    </source>
</evidence>
<dbReference type="SUPFAM" id="SSF57701">
    <property type="entry name" value="Zn2/Cys6 DNA-binding domain"/>
    <property type="match status" value="1"/>
</dbReference>
<dbReference type="Proteomes" id="UP001172159">
    <property type="component" value="Unassembled WGS sequence"/>
</dbReference>
<evidence type="ECO:0000313" key="8">
    <source>
        <dbReference type="Proteomes" id="UP001172159"/>
    </source>
</evidence>
<keyword evidence="3" id="KW-0238">DNA-binding</keyword>
<feature type="region of interest" description="Disordered" evidence="5">
    <location>
        <begin position="1"/>
        <end position="32"/>
    </location>
</feature>
<dbReference type="Gene3D" id="4.10.240.10">
    <property type="entry name" value="Zn(2)-C6 fungal-type DNA-binding domain"/>
    <property type="match status" value="1"/>
</dbReference>
<feature type="compositionally biased region" description="Polar residues" evidence="5">
    <location>
        <begin position="239"/>
        <end position="272"/>
    </location>
</feature>
<dbReference type="InterPro" id="IPR036864">
    <property type="entry name" value="Zn2-C6_fun-type_DNA-bd_sf"/>
</dbReference>
<accession>A0AA39ZP84</accession>
<evidence type="ECO:0000256" key="4">
    <source>
        <dbReference type="ARBA" id="ARBA00023242"/>
    </source>
</evidence>
<name>A0AA39ZP84_9PEZI</name>
<dbReference type="GO" id="GO:0008270">
    <property type="term" value="F:zinc ion binding"/>
    <property type="evidence" value="ECO:0007669"/>
    <property type="project" value="InterPro"/>
</dbReference>
<gene>
    <name evidence="7" type="ORF">B0T21DRAFT_353866</name>
</gene>
<dbReference type="AlphaFoldDB" id="A0AA39ZP84"/>
<evidence type="ECO:0000256" key="1">
    <source>
        <dbReference type="ARBA" id="ARBA00004123"/>
    </source>
</evidence>
<sequence length="554" mass="61134">MSEQSAILQHPTVGPITTENNSPRASKRRPTSRLRMQLLLSTVRLHGQRTKSGHKRERWCITHQSKVRRISLTRGVGQGYGGLGPLHEGSEIEKALPRLLPESFNNNFAGHSPISDVMSNYLVGISGPAPKRPAVRKRVPLACEECRTRKRRCDGALPYCSGCKKRLSNCVYLADVQEKAWQHDMIRSLKSRLKELEGQAHPPDRGAEGDSTTVQDEIIVQDQPQENPAPLETGEAAAPNNSWHNNANDASTAPPVTSMPATSDVNASSGADQSLDPALAPAKPPSWTGSPYGGSSSGVSGRLEPIGVERLMRPIDQAIRVGTRIAASPLNRNAVTPTLQGCSCDRLFGVGAATWSLPLRRHADELVELYFHRVHLLEYHWSGYLDGTKYELVFECLRRLQEGATIVLSQSAGRGNASQRLLYKFLGQVLDREDDGIETSTGTYSDMQALLDLDTRIMEWRDKLPSHLQYEPTLANLQQDDASTPGSVSATGFSGQARRLYTRFLHVRVLILRPALEQFFQKQRHTPPNTQVRGSPRVARVQELILSAVAAQHL</sequence>
<dbReference type="PROSITE" id="PS50048">
    <property type="entry name" value="ZN2_CY6_FUNGAL_2"/>
    <property type="match status" value="1"/>
</dbReference>
<dbReference type="Pfam" id="PF00172">
    <property type="entry name" value="Zn_clus"/>
    <property type="match status" value="1"/>
</dbReference>
<dbReference type="GO" id="GO:0000981">
    <property type="term" value="F:DNA-binding transcription factor activity, RNA polymerase II-specific"/>
    <property type="evidence" value="ECO:0007669"/>
    <property type="project" value="InterPro"/>
</dbReference>
<dbReference type="PANTHER" id="PTHR46910:SF3">
    <property type="entry name" value="HALOTOLERANCE PROTEIN 9-RELATED"/>
    <property type="match status" value="1"/>
</dbReference>
<dbReference type="CDD" id="cd12148">
    <property type="entry name" value="fungal_TF_MHR"/>
    <property type="match status" value="1"/>
</dbReference>
<feature type="compositionally biased region" description="Polar residues" evidence="5">
    <location>
        <begin position="15"/>
        <end position="24"/>
    </location>
</feature>
<keyword evidence="8" id="KW-1185">Reference proteome</keyword>
<dbReference type="InterPro" id="IPR001138">
    <property type="entry name" value="Zn2Cys6_DnaBD"/>
</dbReference>
<protein>
    <recommendedName>
        <fullName evidence="6">Zn(2)-C6 fungal-type domain-containing protein</fullName>
    </recommendedName>
</protein>
<dbReference type="InterPro" id="IPR050987">
    <property type="entry name" value="AtrR-like"/>
</dbReference>
<dbReference type="EMBL" id="JAUKTV010000033">
    <property type="protein sequence ID" value="KAK0701112.1"/>
    <property type="molecule type" value="Genomic_DNA"/>
</dbReference>
<evidence type="ECO:0000256" key="5">
    <source>
        <dbReference type="SAM" id="MobiDB-lite"/>
    </source>
</evidence>
<evidence type="ECO:0000259" key="6">
    <source>
        <dbReference type="PROSITE" id="PS50048"/>
    </source>
</evidence>
<organism evidence="7 8">
    <name type="scientific">Apiosordaria backusii</name>
    <dbReference type="NCBI Taxonomy" id="314023"/>
    <lineage>
        <taxon>Eukaryota</taxon>
        <taxon>Fungi</taxon>
        <taxon>Dikarya</taxon>
        <taxon>Ascomycota</taxon>
        <taxon>Pezizomycotina</taxon>
        <taxon>Sordariomycetes</taxon>
        <taxon>Sordariomycetidae</taxon>
        <taxon>Sordariales</taxon>
        <taxon>Lasiosphaeriaceae</taxon>
        <taxon>Apiosordaria</taxon>
    </lineage>
</organism>
<comment type="caution">
    <text evidence="7">The sequence shown here is derived from an EMBL/GenBank/DDBJ whole genome shotgun (WGS) entry which is preliminary data.</text>
</comment>
<dbReference type="GO" id="GO:0005634">
    <property type="term" value="C:nucleus"/>
    <property type="evidence" value="ECO:0007669"/>
    <property type="project" value="UniProtKB-SubCell"/>
</dbReference>
<keyword evidence="4" id="KW-0539">Nucleus</keyword>
<evidence type="ECO:0000256" key="3">
    <source>
        <dbReference type="ARBA" id="ARBA00023125"/>
    </source>
</evidence>
<dbReference type="GO" id="GO:0003677">
    <property type="term" value="F:DNA binding"/>
    <property type="evidence" value="ECO:0007669"/>
    <property type="project" value="UniProtKB-KW"/>
</dbReference>